<name>A0A0D6MLL8_9PROT</name>
<comment type="caution">
    <text evidence="6">The sequence shown here is derived from an EMBL/GenBank/DDBJ whole genome shotgun (WGS) entry which is preliminary data.</text>
</comment>
<reference evidence="6 7" key="1">
    <citation type="submission" date="2012-10" db="EMBL/GenBank/DDBJ databases">
        <title>Genome sequencing of Tanticharoenia sakaeratensis NBRC 103193.</title>
        <authorList>
            <person name="Azuma Y."/>
            <person name="Hadano H."/>
            <person name="Hirakawa H."/>
            <person name="Matsushita K."/>
        </authorList>
    </citation>
    <scope>NUCLEOTIDE SEQUENCE [LARGE SCALE GENOMIC DNA]</scope>
    <source>
        <strain evidence="6 7">NBRC 103193</strain>
    </source>
</reference>
<dbReference type="InterPro" id="IPR013974">
    <property type="entry name" value="SAF"/>
</dbReference>
<keyword evidence="6" id="KW-0969">Cilium</keyword>
<dbReference type="AlphaFoldDB" id="A0A0D6MLL8"/>
<dbReference type="InterPro" id="IPR017585">
    <property type="entry name" value="SAF_FlgA"/>
</dbReference>
<proteinExistence type="predicted"/>
<dbReference type="GO" id="GO:0042597">
    <property type="term" value="C:periplasmic space"/>
    <property type="evidence" value="ECO:0007669"/>
    <property type="project" value="UniProtKB-SubCell"/>
</dbReference>
<dbReference type="PANTHER" id="PTHR36307">
    <property type="entry name" value="FLAGELLA BASAL BODY P-RING FORMATION PROTEIN FLGA"/>
    <property type="match status" value="1"/>
</dbReference>
<dbReference type="NCBIfam" id="TIGR03170">
    <property type="entry name" value="flgA_cterm"/>
    <property type="match status" value="1"/>
</dbReference>
<evidence type="ECO:0000256" key="1">
    <source>
        <dbReference type="ARBA" id="ARBA00004418"/>
    </source>
</evidence>
<dbReference type="PANTHER" id="PTHR36307:SF1">
    <property type="entry name" value="FLAGELLA BASAL BODY P-RING FORMATION PROTEIN FLGA"/>
    <property type="match status" value="1"/>
</dbReference>
<keyword evidence="7" id="KW-1185">Reference proteome</keyword>
<keyword evidence="2 4" id="KW-0732">Signal</keyword>
<protein>
    <submittedName>
        <fullName evidence="6">Flagellar basal body P-ring biosynthesis protein FlgA</fullName>
    </submittedName>
</protein>
<dbReference type="CDD" id="cd11614">
    <property type="entry name" value="SAF_CpaB_FlgA_like"/>
    <property type="match status" value="1"/>
</dbReference>
<dbReference type="Proteomes" id="UP000032679">
    <property type="component" value="Unassembled WGS sequence"/>
</dbReference>
<dbReference type="GO" id="GO:0044780">
    <property type="term" value="P:bacterial-type flagellum assembly"/>
    <property type="evidence" value="ECO:0007669"/>
    <property type="project" value="InterPro"/>
</dbReference>
<evidence type="ECO:0000256" key="4">
    <source>
        <dbReference type="SAM" id="SignalP"/>
    </source>
</evidence>
<keyword evidence="6" id="KW-0282">Flagellum</keyword>
<dbReference type="RefSeq" id="WP_048849106.1">
    <property type="nucleotide sequence ID" value="NZ_BALE01000024.1"/>
</dbReference>
<accession>A0A0D6MLL8</accession>
<organism evidence="6 7">
    <name type="scientific">Tanticharoenia sakaeratensis NBRC 103193</name>
    <dbReference type="NCBI Taxonomy" id="1231623"/>
    <lineage>
        <taxon>Bacteria</taxon>
        <taxon>Pseudomonadati</taxon>
        <taxon>Pseudomonadota</taxon>
        <taxon>Alphaproteobacteria</taxon>
        <taxon>Acetobacterales</taxon>
        <taxon>Acetobacteraceae</taxon>
        <taxon>Tanticharoenia</taxon>
    </lineage>
</organism>
<feature type="chain" id="PRO_5002308029" evidence="4">
    <location>
        <begin position="20"/>
        <end position="326"/>
    </location>
</feature>
<feature type="signal peptide" evidence="4">
    <location>
        <begin position="1"/>
        <end position="19"/>
    </location>
</feature>
<keyword evidence="6" id="KW-0966">Cell projection</keyword>
<dbReference type="Gene3D" id="2.30.30.760">
    <property type="match status" value="1"/>
</dbReference>
<dbReference type="EMBL" id="BALE01000024">
    <property type="protein sequence ID" value="GAN54569.1"/>
    <property type="molecule type" value="Genomic_DNA"/>
</dbReference>
<gene>
    <name evidence="6" type="ORF">Tasa_024_035</name>
</gene>
<evidence type="ECO:0000313" key="6">
    <source>
        <dbReference type="EMBL" id="GAN54569.1"/>
    </source>
</evidence>
<feature type="domain" description="SAF" evidence="5">
    <location>
        <begin position="178"/>
        <end position="240"/>
    </location>
</feature>
<evidence type="ECO:0000313" key="7">
    <source>
        <dbReference type="Proteomes" id="UP000032679"/>
    </source>
</evidence>
<dbReference type="InterPro" id="IPR039246">
    <property type="entry name" value="Flagellar_FlgA"/>
</dbReference>
<evidence type="ECO:0000256" key="3">
    <source>
        <dbReference type="ARBA" id="ARBA00022764"/>
    </source>
</evidence>
<dbReference type="Pfam" id="PF13144">
    <property type="entry name" value="ChapFlgA"/>
    <property type="match status" value="1"/>
</dbReference>
<evidence type="ECO:0000259" key="5">
    <source>
        <dbReference type="SMART" id="SM00858"/>
    </source>
</evidence>
<evidence type="ECO:0000256" key="2">
    <source>
        <dbReference type="ARBA" id="ARBA00022729"/>
    </source>
</evidence>
<dbReference type="SMART" id="SM00858">
    <property type="entry name" value="SAF"/>
    <property type="match status" value="1"/>
</dbReference>
<comment type="subcellular location">
    <subcellularLocation>
        <location evidence="1">Periplasm</location>
    </subcellularLocation>
</comment>
<keyword evidence="3" id="KW-0574">Periplasm</keyword>
<sequence length="326" mass="33894">MRRAFALLACILATQSGHAASVRGMAVVNGTKVHLSDLFRDLAPGQDVEIGDAPALGKTFVVGGPQLTAIAAQFAVDWPDASPLAAVTVVRGTRMVDETAVMPALRDALHIPAEAANVEIALSGFKPVAVPAESPDRIRLTQVSYSPQRSDRFTARLVLGPADNPVEVPLNGTAAVTQIALILRHAIRAGDPVLPDDLQSSVMRAATIPDDAVRMPGEVEGLIARTSLAAGAPVQMSQLAHPALIARGDPVVISYVSDALHVTASGFAMQAGGHSDIVRVFNPATNMVLVARVTDHAQVEIVPGAVPVPAGRHGHTMAGSHTLPML</sequence>
<dbReference type="STRING" id="1231623.Tasa_024_035"/>
<dbReference type="OrthoDB" id="7727421at2"/>